<evidence type="ECO:0000313" key="2">
    <source>
        <dbReference type="EMBL" id="ROO87351.1"/>
    </source>
</evidence>
<reference evidence="2 3" key="1">
    <citation type="submission" date="2018-11" db="EMBL/GenBank/DDBJ databases">
        <title>Sequencing the genomes of 1000 actinobacteria strains.</title>
        <authorList>
            <person name="Klenk H.-P."/>
        </authorList>
    </citation>
    <scope>NUCLEOTIDE SEQUENCE [LARGE SCALE GENOMIC DNA]</scope>
    <source>
        <strain evidence="2 3">DSM 44254</strain>
    </source>
</reference>
<protein>
    <submittedName>
        <fullName evidence="2">Uncharacterized protein DUF397</fullName>
    </submittedName>
</protein>
<dbReference type="OrthoDB" id="3482302at2"/>
<dbReference type="RefSeq" id="WP_123666644.1">
    <property type="nucleotide sequence ID" value="NZ_RJKE01000001.1"/>
</dbReference>
<dbReference type="Proteomes" id="UP000272400">
    <property type="component" value="Unassembled WGS sequence"/>
</dbReference>
<name>A0A3N1D1G4_9ACTN</name>
<evidence type="ECO:0000259" key="1">
    <source>
        <dbReference type="Pfam" id="PF04149"/>
    </source>
</evidence>
<organism evidence="2 3">
    <name type="scientific">Actinocorallia herbida</name>
    <dbReference type="NCBI Taxonomy" id="58109"/>
    <lineage>
        <taxon>Bacteria</taxon>
        <taxon>Bacillati</taxon>
        <taxon>Actinomycetota</taxon>
        <taxon>Actinomycetes</taxon>
        <taxon>Streptosporangiales</taxon>
        <taxon>Thermomonosporaceae</taxon>
        <taxon>Actinocorallia</taxon>
    </lineage>
</organism>
<dbReference type="InterPro" id="IPR007278">
    <property type="entry name" value="DUF397"/>
</dbReference>
<keyword evidence="3" id="KW-1185">Reference proteome</keyword>
<gene>
    <name evidence="2" type="ORF">EDD29_4950</name>
</gene>
<accession>A0A3N1D1G4</accession>
<dbReference type="EMBL" id="RJKE01000001">
    <property type="protein sequence ID" value="ROO87351.1"/>
    <property type="molecule type" value="Genomic_DNA"/>
</dbReference>
<evidence type="ECO:0000313" key="3">
    <source>
        <dbReference type="Proteomes" id="UP000272400"/>
    </source>
</evidence>
<dbReference type="AlphaFoldDB" id="A0A3N1D1G4"/>
<feature type="domain" description="DUF397" evidence="1">
    <location>
        <begin position="6"/>
        <end position="58"/>
    </location>
</feature>
<sequence>MTQPIWRKSSYSTTGNDEICVELARVSSGIGVRDSKNPEAGPLTLTARQFASLTARVRSTRLS</sequence>
<dbReference type="Pfam" id="PF04149">
    <property type="entry name" value="DUF397"/>
    <property type="match status" value="1"/>
</dbReference>
<proteinExistence type="predicted"/>
<comment type="caution">
    <text evidence="2">The sequence shown here is derived from an EMBL/GenBank/DDBJ whole genome shotgun (WGS) entry which is preliminary data.</text>
</comment>